<sequence length="402" mass="43508">MCQLLLPMVSPTVVKHELAAGEQEPSTSNFSVRSHWTSTQTTCCSTEAMALRIHGGLTPAISALHAPRVHTRLAVVENVSRMPRQRHMENKGPGRCFAQGLAAGVAALAFRGRVARAAEGEEVPAPSPLPEEFPPAIIIGGGRLGEAFAKMGMGSDVIVRRGDAFPTDAPKGPIYVCTRNDALKDIIASVPADRHEDLVFVQNGALVPFLDKNLQPGLPVTILLVYFAVAKKGEPPLDGKTDTDPEGLTAVNTGKWAQEVRWRLTTSNLACRMLRDPEFMQAYWEKNLWIAAYMLVGALHDGCTVGDVEAKHRKEVDELIAQLATGVAAANADVRWDKLLLCDRLAAYARSVAHFPTAVKEFEWRNGPFYDISLQAKAAGRPDPCPQHTAGLEKLGVVGKDA</sequence>
<name>A0A1Q9DHS2_SYMMI</name>
<keyword evidence="2" id="KW-1185">Reference proteome</keyword>
<evidence type="ECO:0000313" key="2">
    <source>
        <dbReference type="Proteomes" id="UP000186817"/>
    </source>
</evidence>
<reference evidence="1 2" key="1">
    <citation type="submission" date="2016-02" db="EMBL/GenBank/DDBJ databases">
        <title>Genome analysis of coral dinoflagellate symbionts highlights evolutionary adaptations to a symbiotic lifestyle.</title>
        <authorList>
            <person name="Aranda M."/>
            <person name="Li Y."/>
            <person name="Liew Y.J."/>
            <person name="Baumgarten S."/>
            <person name="Simakov O."/>
            <person name="Wilson M."/>
            <person name="Piel J."/>
            <person name="Ashoor H."/>
            <person name="Bougouffa S."/>
            <person name="Bajic V.B."/>
            <person name="Ryu T."/>
            <person name="Ravasi T."/>
            <person name="Bayer T."/>
            <person name="Micklem G."/>
            <person name="Kim H."/>
            <person name="Bhak J."/>
            <person name="Lajeunesse T.C."/>
            <person name="Voolstra C.R."/>
        </authorList>
    </citation>
    <scope>NUCLEOTIDE SEQUENCE [LARGE SCALE GENOMIC DNA]</scope>
    <source>
        <strain evidence="1 2">CCMP2467</strain>
    </source>
</reference>
<dbReference type="OMA" id="YSRAVSH"/>
<dbReference type="PANTHER" id="PTHR34044:SF1">
    <property type="entry name" value="NUCLEAR PROTEIN"/>
    <property type="match status" value="1"/>
</dbReference>
<accession>A0A1Q9DHS2</accession>
<dbReference type="Proteomes" id="UP000186817">
    <property type="component" value="Unassembled WGS sequence"/>
</dbReference>
<dbReference type="AlphaFoldDB" id="A0A1Q9DHS2"/>
<dbReference type="EMBL" id="LSRX01000531">
    <property type="protein sequence ID" value="OLP94728.1"/>
    <property type="molecule type" value="Genomic_DNA"/>
</dbReference>
<evidence type="ECO:0000313" key="1">
    <source>
        <dbReference type="EMBL" id="OLP94728.1"/>
    </source>
</evidence>
<dbReference type="OrthoDB" id="38730at2759"/>
<protein>
    <recommendedName>
        <fullName evidence="3">Ketopantoate reductase N-terminal domain-containing protein</fullName>
    </recommendedName>
</protein>
<dbReference type="PANTHER" id="PTHR34044">
    <property type="entry name" value="NUCLEAR PROTEIN"/>
    <property type="match status" value="1"/>
</dbReference>
<evidence type="ECO:0008006" key="3">
    <source>
        <dbReference type="Google" id="ProtNLM"/>
    </source>
</evidence>
<comment type="caution">
    <text evidence="1">The sequence shown here is derived from an EMBL/GenBank/DDBJ whole genome shotgun (WGS) entry which is preliminary data.</text>
</comment>
<gene>
    <name evidence="1" type="ORF">AK812_SmicGene23219</name>
</gene>
<organism evidence="1 2">
    <name type="scientific">Symbiodinium microadriaticum</name>
    <name type="common">Dinoflagellate</name>
    <name type="synonym">Zooxanthella microadriatica</name>
    <dbReference type="NCBI Taxonomy" id="2951"/>
    <lineage>
        <taxon>Eukaryota</taxon>
        <taxon>Sar</taxon>
        <taxon>Alveolata</taxon>
        <taxon>Dinophyceae</taxon>
        <taxon>Suessiales</taxon>
        <taxon>Symbiodiniaceae</taxon>
        <taxon>Symbiodinium</taxon>
    </lineage>
</organism>
<proteinExistence type="predicted"/>